<dbReference type="Proteomes" id="UP000789375">
    <property type="component" value="Unassembled WGS sequence"/>
</dbReference>
<dbReference type="InterPro" id="IPR002241">
    <property type="entry name" value="Glyco_hydro_27"/>
</dbReference>
<protein>
    <recommendedName>
        <fullName evidence="3 6">Alpha-galactosidase</fullName>
        <ecNumber evidence="3 6">3.2.1.22</ecNumber>
    </recommendedName>
    <alternativeName>
        <fullName evidence="6">Melibiase</fullName>
    </alternativeName>
</protein>
<keyword evidence="6" id="KW-1015">Disulfide bond</keyword>
<dbReference type="InterPro" id="IPR000111">
    <property type="entry name" value="Glyco_hydro_27/36_CS"/>
</dbReference>
<dbReference type="PRINTS" id="PR00740">
    <property type="entry name" value="GLHYDRLASE27"/>
</dbReference>
<proteinExistence type="inferred from homology"/>
<dbReference type="PANTHER" id="PTHR11452">
    <property type="entry name" value="ALPHA-GALACTOSIDASE/ALPHA-N-ACETYLGALACTOSAMINIDASE"/>
    <property type="match status" value="1"/>
</dbReference>
<dbReference type="InterPro" id="IPR017853">
    <property type="entry name" value="GH"/>
</dbReference>
<feature type="non-terminal residue" evidence="8">
    <location>
        <position position="1"/>
    </location>
</feature>
<keyword evidence="7" id="KW-0472">Membrane</keyword>
<dbReference type="AlphaFoldDB" id="A0A9N9IKD9"/>
<organism evidence="8 9">
    <name type="scientific">Funneliformis mosseae</name>
    <name type="common">Endomycorrhizal fungus</name>
    <name type="synonym">Glomus mosseae</name>
    <dbReference type="NCBI Taxonomy" id="27381"/>
    <lineage>
        <taxon>Eukaryota</taxon>
        <taxon>Fungi</taxon>
        <taxon>Fungi incertae sedis</taxon>
        <taxon>Mucoromycota</taxon>
        <taxon>Glomeromycotina</taxon>
        <taxon>Glomeromycetes</taxon>
        <taxon>Glomerales</taxon>
        <taxon>Glomeraceae</taxon>
        <taxon>Funneliformis</taxon>
    </lineage>
</organism>
<evidence type="ECO:0000256" key="5">
    <source>
        <dbReference type="ARBA" id="ARBA00023295"/>
    </source>
</evidence>
<dbReference type="GO" id="GO:0005975">
    <property type="term" value="P:carbohydrate metabolic process"/>
    <property type="evidence" value="ECO:0007669"/>
    <property type="project" value="InterPro"/>
</dbReference>
<evidence type="ECO:0000256" key="7">
    <source>
        <dbReference type="SAM" id="Phobius"/>
    </source>
</evidence>
<dbReference type="EMBL" id="CAJVPP010019605">
    <property type="protein sequence ID" value="CAG8738403.1"/>
    <property type="molecule type" value="Genomic_DNA"/>
</dbReference>
<comment type="similarity">
    <text evidence="2 6">Belongs to the glycosyl hydrolase 27 family.</text>
</comment>
<dbReference type="EC" id="3.2.1.22" evidence="3 6"/>
<dbReference type="PANTHER" id="PTHR11452:SF36">
    <property type="entry name" value="ALPHA-GALACTOSIDASE"/>
    <property type="match status" value="1"/>
</dbReference>
<keyword evidence="4 6" id="KW-0378">Hydrolase</keyword>
<evidence type="ECO:0000256" key="3">
    <source>
        <dbReference type="ARBA" id="ARBA00012755"/>
    </source>
</evidence>
<keyword evidence="5 6" id="KW-0326">Glycosidase</keyword>
<reference evidence="8" key="1">
    <citation type="submission" date="2021-06" db="EMBL/GenBank/DDBJ databases">
        <authorList>
            <person name="Kallberg Y."/>
            <person name="Tangrot J."/>
            <person name="Rosling A."/>
        </authorList>
    </citation>
    <scope>NUCLEOTIDE SEQUENCE</scope>
    <source>
        <strain evidence="8">87-6 pot B 2015</strain>
    </source>
</reference>
<accession>A0A9N9IKD9</accession>
<comment type="caution">
    <text evidence="8">The sequence shown here is derived from an EMBL/GenBank/DDBJ whole genome shotgun (WGS) entry which is preliminary data.</text>
</comment>
<evidence type="ECO:0000256" key="1">
    <source>
        <dbReference type="ARBA" id="ARBA00001255"/>
    </source>
</evidence>
<name>A0A9N9IKD9_FUNMO</name>
<evidence type="ECO:0000313" key="9">
    <source>
        <dbReference type="Proteomes" id="UP000789375"/>
    </source>
</evidence>
<evidence type="ECO:0000313" key="8">
    <source>
        <dbReference type="EMBL" id="CAG8738403.1"/>
    </source>
</evidence>
<dbReference type="Pfam" id="PF16499">
    <property type="entry name" value="Melibiase_2"/>
    <property type="match status" value="1"/>
</dbReference>
<comment type="catalytic activity">
    <reaction evidence="1 6">
        <text>Hydrolysis of terminal, non-reducing alpha-D-galactose residues in alpha-D-galactosides, including galactose oligosaccharides, galactomannans and galactolipids.</text>
        <dbReference type="EC" id="3.2.1.22"/>
    </reaction>
</comment>
<evidence type="ECO:0000256" key="4">
    <source>
        <dbReference type="ARBA" id="ARBA00022801"/>
    </source>
</evidence>
<keyword evidence="7" id="KW-1133">Transmembrane helix</keyword>
<dbReference type="PROSITE" id="PS00512">
    <property type="entry name" value="ALPHA_GALACTOSIDASE"/>
    <property type="match status" value="1"/>
</dbReference>
<dbReference type="InterPro" id="IPR013785">
    <property type="entry name" value="Aldolase_TIM"/>
</dbReference>
<evidence type="ECO:0000256" key="2">
    <source>
        <dbReference type="ARBA" id="ARBA00009743"/>
    </source>
</evidence>
<gene>
    <name evidence="8" type="ORF">FMOSSE_LOCUS16012</name>
</gene>
<dbReference type="GO" id="GO:0004557">
    <property type="term" value="F:alpha-galactosidase activity"/>
    <property type="evidence" value="ECO:0007669"/>
    <property type="project" value="UniProtKB-EC"/>
</dbReference>
<dbReference type="SUPFAM" id="SSF51445">
    <property type="entry name" value="(Trans)glycosidases"/>
    <property type="match status" value="1"/>
</dbReference>
<dbReference type="Gene3D" id="3.20.20.70">
    <property type="entry name" value="Aldolase class I"/>
    <property type="match status" value="1"/>
</dbReference>
<keyword evidence="9" id="KW-1185">Reference proteome</keyword>
<sequence length="96" mass="10936">MKFDSPAGVPFPMFITLFYVIYFVTYGVMGLNNGVGRTPPMGWNSWNKFLCNIDEKLIKDTADALIKHGLADVGYKYLNMDDCWEGERDDDGYIHA</sequence>
<feature type="transmembrane region" description="Helical" evidence="7">
    <location>
        <begin position="12"/>
        <end position="31"/>
    </location>
</feature>
<keyword evidence="7" id="KW-0812">Transmembrane</keyword>
<evidence type="ECO:0000256" key="6">
    <source>
        <dbReference type="RuleBase" id="RU361168"/>
    </source>
</evidence>